<dbReference type="Proteomes" id="UP000824469">
    <property type="component" value="Unassembled WGS sequence"/>
</dbReference>
<proteinExistence type="predicted"/>
<evidence type="ECO:0000256" key="1">
    <source>
        <dbReference type="SAM" id="MobiDB-lite"/>
    </source>
</evidence>
<feature type="region of interest" description="Disordered" evidence="1">
    <location>
        <begin position="1"/>
        <end position="20"/>
    </location>
</feature>
<evidence type="ECO:0000313" key="3">
    <source>
        <dbReference type="Proteomes" id="UP000824469"/>
    </source>
</evidence>
<keyword evidence="3" id="KW-1185">Reference proteome</keyword>
<reference evidence="2 3" key="1">
    <citation type="journal article" date="2021" name="Nat. Plants">
        <title>The Taxus genome provides insights into paclitaxel biosynthesis.</title>
        <authorList>
            <person name="Xiong X."/>
            <person name="Gou J."/>
            <person name="Liao Q."/>
            <person name="Li Y."/>
            <person name="Zhou Q."/>
            <person name="Bi G."/>
            <person name="Li C."/>
            <person name="Du R."/>
            <person name="Wang X."/>
            <person name="Sun T."/>
            <person name="Guo L."/>
            <person name="Liang H."/>
            <person name="Lu P."/>
            <person name="Wu Y."/>
            <person name="Zhang Z."/>
            <person name="Ro D.K."/>
            <person name="Shang Y."/>
            <person name="Huang S."/>
            <person name="Yan J."/>
        </authorList>
    </citation>
    <scope>NUCLEOTIDE SEQUENCE [LARGE SCALE GENOMIC DNA]</scope>
    <source>
        <strain evidence="2">Ta-2019</strain>
    </source>
</reference>
<dbReference type="AlphaFoldDB" id="A0AA38KYD0"/>
<accession>A0AA38KYD0</accession>
<dbReference type="EMBL" id="JAHRHJ020000006">
    <property type="protein sequence ID" value="KAH9311163.1"/>
    <property type="molecule type" value="Genomic_DNA"/>
</dbReference>
<evidence type="ECO:0000313" key="2">
    <source>
        <dbReference type="EMBL" id="KAH9311163.1"/>
    </source>
</evidence>
<feature type="non-terminal residue" evidence="2">
    <location>
        <position position="1"/>
    </location>
</feature>
<feature type="non-terminal residue" evidence="2">
    <location>
        <position position="109"/>
    </location>
</feature>
<organism evidence="2 3">
    <name type="scientific">Taxus chinensis</name>
    <name type="common">Chinese yew</name>
    <name type="synonym">Taxus wallichiana var. chinensis</name>
    <dbReference type="NCBI Taxonomy" id="29808"/>
    <lineage>
        <taxon>Eukaryota</taxon>
        <taxon>Viridiplantae</taxon>
        <taxon>Streptophyta</taxon>
        <taxon>Embryophyta</taxon>
        <taxon>Tracheophyta</taxon>
        <taxon>Spermatophyta</taxon>
        <taxon>Pinopsida</taxon>
        <taxon>Pinidae</taxon>
        <taxon>Conifers II</taxon>
        <taxon>Cupressales</taxon>
        <taxon>Taxaceae</taxon>
        <taxon>Taxus</taxon>
    </lineage>
</organism>
<gene>
    <name evidence="2" type="ORF">KI387_026198</name>
</gene>
<protein>
    <submittedName>
        <fullName evidence="2">Uncharacterized protein</fullName>
    </submittedName>
</protein>
<sequence length="109" mass="12095">VATVQAKAPEANEREKYYQHQPQQTVDNAILNMLTSNHTSKKPSSNKLYYKHNTSNRLDRIIDSHIHGSLGLLTTSTRLYSVTGTTITTGWAVSSKCNLLTATVCTTRT</sequence>
<name>A0AA38KYD0_TAXCH</name>
<comment type="caution">
    <text evidence="2">The sequence shown here is derived from an EMBL/GenBank/DDBJ whole genome shotgun (WGS) entry which is preliminary data.</text>
</comment>